<dbReference type="SUPFAM" id="SSF51182">
    <property type="entry name" value="RmlC-like cupins"/>
    <property type="match status" value="1"/>
</dbReference>
<evidence type="ECO:0000313" key="2">
    <source>
        <dbReference type="Proteomes" id="UP000622707"/>
    </source>
</evidence>
<evidence type="ECO:0000313" key="1">
    <source>
        <dbReference type="EMBL" id="MBL0424661.1"/>
    </source>
</evidence>
<dbReference type="InterPro" id="IPR014710">
    <property type="entry name" value="RmlC-like_jellyroll"/>
</dbReference>
<organism evidence="1 2">
    <name type="scientific">Ramlibacter alkalitolerans</name>
    <dbReference type="NCBI Taxonomy" id="2039631"/>
    <lineage>
        <taxon>Bacteria</taxon>
        <taxon>Pseudomonadati</taxon>
        <taxon>Pseudomonadota</taxon>
        <taxon>Betaproteobacteria</taxon>
        <taxon>Burkholderiales</taxon>
        <taxon>Comamonadaceae</taxon>
        <taxon>Ramlibacter</taxon>
    </lineage>
</organism>
<accession>A0ABS1JKF8</accession>
<keyword evidence="2" id="KW-1185">Reference proteome</keyword>
<comment type="caution">
    <text evidence="1">The sequence shown here is derived from an EMBL/GenBank/DDBJ whole genome shotgun (WGS) entry which is preliminary data.</text>
</comment>
<sequence length="166" mass="18411">MALTLADFAARCHAILARDGGPAGRAEVAAQLREALRDEAFVAAQFGPDAPERRVVYEDPQLGFCILAHAYQGAKESPPHDHASSWAIYGQAQGETAMSDWELVEPATPEQPGRVRWLREYVLRPGDAHVYNEGDLHSPSRAGPTRLIRIEGMNLENVRRLKYRPV</sequence>
<reference evidence="1 2" key="1">
    <citation type="journal article" date="2017" name="Int. J. Syst. Evol. Microbiol.">
        <title>Ramlibacter alkalitolerans sp. nov., alkali-tolerant bacterium isolated from soil of ginseng.</title>
        <authorList>
            <person name="Lee D.H."/>
            <person name="Cha C.J."/>
        </authorList>
    </citation>
    <scope>NUCLEOTIDE SEQUENCE [LARGE SCALE GENOMIC DNA]</scope>
    <source>
        <strain evidence="1 2">KACC 19305</strain>
    </source>
</reference>
<gene>
    <name evidence="1" type="ORF">JI746_06020</name>
</gene>
<dbReference type="InterPro" id="IPR011051">
    <property type="entry name" value="RmlC_Cupin_sf"/>
</dbReference>
<dbReference type="Gene3D" id="2.60.120.10">
    <property type="entry name" value="Jelly Rolls"/>
    <property type="match status" value="1"/>
</dbReference>
<proteinExistence type="predicted"/>
<dbReference type="Proteomes" id="UP000622707">
    <property type="component" value="Unassembled WGS sequence"/>
</dbReference>
<dbReference type="EMBL" id="JAEQND010000003">
    <property type="protein sequence ID" value="MBL0424661.1"/>
    <property type="molecule type" value="Genomic_DNA"/>
</dbReference>
<evidence type="ECO:0008006" key="3">
    <source>
        <dbReference type="Google" id="ProtNLM"/>
    </source>
</evidence>
<protein>
    <recommendedName>
        <fullName evidence="3">Cysteine dioxygenase</fullName>
    </recommendedName>
</protein>
<name>A0ABS1JKF8_9BURK</name>
<dbReference type="RefSeq" id="WP_201687904.1">
    <property type="nucleotide sequence ID" value="NZ_JAEQND010000003.1"/>
</dbReference>